<protein>
    <submittedName>
        <fullName evidence="1">Uncharacterized protein</fullName>
    </submittedName>
</protein>
<dbReference type="Proteomes" id="UP000198844">
    <property type="component" value="Unassembled WGS sequence"/>
</dbReference>
<sequence length="206" mass="23262">MKMKLYEEGEKSKAICHHCKQLVSTTFARRDVPFSDGKGEVKNILAAVCDVCDHVVAIPAQSTPAVREARQKEVRPIEAQLPAIYLDVLDLAAYMVDSASSTEFRKVLMTLYLHRFASGEYPRARLIKAHKSATERFKERRGAARRRLSMKVTPRIAEDIKTLMHETTMSQTEVIKSVIYQIQTDVIESHKPALMKELGALSVIYA</sequence>
<name>A0A1I7C8S4_9BURK</name>
<proteinExistence type="predicted"/>
<dbReference type="RefSeq" id="WP_200654623.1">
    <property type="nucleotide sequence ID" value="NZ_CAJNBE010000140.1"/>
</dbReference>
<reference evidence="1 2" key="1">
    <citation type="submission" date="2016-10" db="EMBL/GenBank/DDBJ databases">
        <authorList>
            <person name="de Groot N.N."/>
        </authorList>
    </citation>
    <scope>NUCLEOTIDE SEQUENCE [LARGE SCALE GENOMIC DNA]</scope>
    <source>
        <strain evidence="1 2">LMG 27731</strain>
    </source>
</reference>
<evidence type="ECO:0000313" key="2">
    <source>
        <dbReference type="Proteomes" id="UP000198844"/>
    </source>
</evidence>
<evidence type="ECO:0000313" key="1">
    <source>
        <dbReference type="EMBL" id="SFT95841.1"/>
    </source>
</evidence>
<organism evidence="1 2">
    <name type="scientific">Paraburkholderia aspalathi</name>
    <dbReference type="NCBI Taxonomy" id="1324617"/>
    <lineage>
        <taxon>Bacteria</taxon>
        <taxon>Pseudomonadati</taxon>
        <taxon>Pseudomonadota</taxon>
        <taxon>Betaproteobacteria</taxon>
        <taxon>Burkholderiales</taxon>
        <taxon>Burkholderiaceae</taxon>
        <taxon>Paraburkholderia</taxon>
    </lineage>
</organism>
<gene>
    <name evidence="1" type="ORF">SAMN05192563_100627</name>
</gene>
<dbReference type="AlphaFoldDB" id="A0A1I7C8S4"/>
<accession>A0A1I7C8S4</accession>
<dbReference type="EMBL" id="FPBH01000006">
    <property type="protein sequence ID" value="SFT95841.1"/>
    <property type="molecule type" value="Genomic_DNA"/>
</dbReference>